<dbReference type="RefSeq" id="WP_267266418.1">
    <property type="nucleotide sequence ID" value="NZ_JAOVZW010000018.1"/>
</dbReference>
<dbReference type="EMBL" id="JAOVZW010000018">
    <property type="protein sequence ID" value="MCX8525136.1"/>
    <property type="molecule type" value="Genomic_DNA"/>
</dbReference>
<evidence type="ECO:0000313" key="2">
    <source>
        <dbReference type="Proteomes" id="UP001073122"/>
    </source>
</evidence>
<evidence type="ECO:0008006" key="3">
    <source>
        <dbReference type="Google" id="ProtNLM"/>
    </source>
</evidence>
<keyword evidence="2" id="KW-1185">Reference proteome</keyword>
<protein>
    <recommendedName>
        <fullName evidence="3">Transposase</fullName>
    </recommendedName>
</protein>
<name>A0ABT3XTF4_9FLAO</name>
<reference evidence="1" key="1">
    <citation type="submission" date="2022-10" db="EMBL/GenBank/DDBJ databases">
        <title>Chryseobacterium sp. nov., a novel bacterial species.</title>
        <authorList>
            <person name="Cao Y."/>
        </authorList>
    </citation>
    <scope>NUCLEOTIDE SEQUENCE</scope>
    <source>
        <strain evidence="1">CCTCC AB2015118</strain>
    </source>
</reference>
<comment type="caution">
    <text evidence="1">The sequence shown here is derived from an EMBL/GenBank/DDBJ whole genome shotgun (WGS) entry which is preliminary data.</text>
</comment>
<accession>A0ABT3XTF4</accession>
<organism evidence="1 2">
    <name type="scientific">Chryseobacterium formosus</name>
    <dbReference type="NCBI Taxonomy" id="1537363"/>
    <lineage>
        <taxon>Bacteria</taxon>
        <taxon>Pseudomonadati</taxon>
        <taxon>Bacteroidota</taxon>
        <taxon>Flavobacteriia</taxon>
        <taxon>Flavobacteriales</taxon>
        <taxon>Weeksellaceae</taxon>
        <taxon>Chryseobacterium group</taxon>
        <taxon>Chryseobacterium</taxon>
    </lineage>
</organism>
<proteinExistence type="predicted"/>
<evidence type="ECO:0000313" key="1">
    <source>
        <dbReference type="EMBL" id="MCX8525136.1"/>
    </source>
</evidence>
<dbReference type="Proteomes" id="UP001073122">
    <property type="component" value="Unassembled WGS sequence"/>
</dbReference>
<gene>
    <name evidence="1" type="ORF">OF897_14545</name>
</gene>
<sequence>MKIMCGIDVALSGLNEPADVNHWASPNANDRALSGLNGIKKY</sequence>